<reference evidence="3" key="1">
    <citation type="submission" date="2020-09" db="EMBL/GenBank/DDBJ databases">
        <authorList>
            <person name="Yoon J.-W."/>
        </authorList>
    </citation>
    <scope>NUCLEOTIDE SEQUENCE</scope>
    <source>
        <strain evidence="3">KMU-158</strain>
    </source>
</reference>
<name>A0A927C509_9GAMM</name>
<evidence type="ECO:0000313" key="3">
    <source>
        <dbReference type="EMBL" id="MBD2860122.1"/>
    </source>
</evidence>
<dbReference type="AlphaFoldDB" id="A0A927C509"/>
<dbReference type="InterPro" id="IPR057162">
    <property type="entry name" value="DUF7840"/>
</dbReference>
<organism evidence="3 4">
    <name type="scientific">Spongiibacter pelagi</name>
    <dbReference type="NCBI Taxonomy" id="2760804"/>
    <lineage>
        <taxon>Bacteria</taxon>
        <taxon>Pseudomonadati</taxon>
        <taxon>Pseudomonadota</taxon>
        <taxon>Gammaproteobacteria</taxon>
        <taxon>Cellvibrionales</taxon>
        <taxon>Spongiibacteraceae</taxon>
        <taxon>Spongiibacter</taxon>
    </lineage>
</organism>
<proteinExistence type="predicted"/>
<comment type="caution">
    <text evidence="3">The sequence shown here is derived from an EMBL/GenBank/DDBJ whole genome shotgun (WGS) entry which is preliminary data.</text>
</comment>
<dbReference type="EMBL" id="JACXLD010000012">
    <property type="protein sequence ID" value="MBD2860122.1"/>
    <property type="molecule type" value="Genomic_DNA"/>
</dbReference>
<feature type="domain" description="Lnb N-terminal periplasmic" evidence="1">
    <location>
        <begin position="3"/>
        <end position="60"/>
    </location>
</feature>
<feature type="domain" description="DUF7840" evidence="2">
    <location>
        <begin position="164"/>
        <end position="380"/>
    </location>
</feature>
<keyword evidence="4" id="KW-1185">Reference proteome</keyword>
<dbReference type="Pfam" id="PF13387">
    <property type="entry name" value="Lnb_N"/>
    <property type="match status" value="1"/>
</dbReference>
<sequence>MDFLVKHGWELNGIRFGYYFFDQNCAYRLLELLEVARPSLDLSSGFDYYAMPVDTIRRVVDEGLVKEVEFRPSKQLQFEQLIGGLSESEKDLVVALAEGREAVDGQKVSALAQTKQQVLMAAYRLLRYQHNKSSRDSEIAKRSLTLLRASQTLGEMPYASAAAPTRPDLGHPTSQFNVGAGVLEDQEFIDLQWRISYHDTLDPLAGYPVGAGLEMLRVGLRWQDDQLKLQELVPVDIRSLSPRSQFAKGLSWGVKGGLERIPSAEHSLKTGLQGDVGGSWRELGGTSYVLVRPRLEYNPESAVNWQLGLGGVVGQLWQGERISAELSAEYLDFTTAASRTRYQFGMNLKLQHAQSLRLSLDYSRQQGEEFTEAKLAWRRYF</sequence>
<dbReference type="InterPro" id="IPR025178">
    <property type="entry name" value="Lnb_N"/>
</dbReference>
<gene>
    <name evidence="3" type="ORF">IB286_14050</name>
</gene>
<dbReference type="Proteomes" id="UP000610558">
    <property type="component" value="Unassembled WGS sequence"/>
</dbReference>
<accession>A0A927C509</accession>
<dbReference type="Pfam" id="PF25222">
    <property type="entry name" value="DUF7840"/>
    <property type="match status" value="1"/>
</dbReference>
<protein>
    <submittedName>
        <fullName evidence="3">DUF4105 domain-containing protein</fullName>
    </submittedName>
</protein>
<evidence type="ECO:0000259" key="1">
    <source>
        <dbReference type="Pfam" id="PF13387"/>
    </source>
</evidence>
<evidence type="ECO:0000259" key="2">
    <source>
        <dbReference type="Pfam" id="PF25222"/>
    </source>
</evidence>
<evidence type="ECO:0000313" key="4">
    <source>
        <dbReference type="Proteomes" id="UP000610558"/>
    </source>
</evidence>